<evidence type="ECO:0000256" key="6">
    <source>
        <dbReference type="SAM" id="MobiDB-lite"/>
    </source>
</evidence>
<organism evidence="8 9">
    <name type="scientific">Mythimna separata</name>
    <name type="common">Oriental armyworm</name>
    <name type="synonym">Pseudaletia separata</name>
    <dbReference type="NCBI Taxonomy" id="271217"/>
    <lineage>
        <taxon>Eukaryota</taxon>
        <taxon>Metazoa</taxon>
        <taxon>Ecdysozoa</taxon>
        <taxon>Arthropoda</taxon>
        <taxon>Hexapoda</taxon>
        <taxon>Insecta</taxon>
        <taxon>Pterygota</taxon>
        <taxon>Neoptera</taxon>
        <taxon>Endopterygota</taxon>
        <taxon>Lepidoptera</taxon>
        <taxon>Glossata</taxon>
        <taxon>Ditrysia</taxon>
        <taxon>Noctuoidea</taxon>
        <taxon>Noctuidae</taxon>
        <taxon>Noctuinae</taxon>
        <taxon>Hadenini</taxon>
        <taxon>Mythimna</taxon>
    </lineage>
</organism>
<evidence type="ECO:0000256" key="3">
    <source>
        <dbReference type="ARBA" id="ARBA00023015"/>
    </source>
</evidence>
<reference evidence="8" key="1">
    <citation type="submission" date="2023-03" db="EMBL/GenBank/DDBJ databases">
        <title>Chromosome-level genomes of two armyworms, Mythimna separata and Mythimna loreyi, provide insights into the biosynthesis and reception of sex pheromones.</title>
        <authorList>
            <person name="Zhao H."/>
        </authorList>
    </citation>
    <scope>NUCLEOTIDE SEQUENCE</scope>
    <source>
        <strain evidence="8">BeijingLab</strain>
        <tissue evidence="8">Pupa</tissue>
    </source>
</reference>
<keyword evidence="3" id="KW-0805">Transcription regulation</keyword>
<evidence type="ECO:0000313" key="8">
    <source>
        <dbReference type="EMBL" id="KAJ8726085.1"/>
    </source>
</evidence>
<dbReference type="Pfam" id="PF13873">
    <property type="entry name" value="Myb_DNA-bind_5"/>
    <property type="match status" value="1"/>
</dbReference>
<evidence type="ECO:0000256" key="5">
    <source>
        <dbReference type="ARBA" id="ARBA00025466"/>
    </source>
</evidence>
<comment type="function">
    <text evidence="5">Involved in transvection phenomena (= synapsis-dependent gene expression), where the synaptic pairing of chromosomes carrying genes with which zeste interacts influences the expression of these genes. Zeste binds to DNA and stimulates transcription from a nearby promoter.</text>
</comment>
<dbReference type="InterPro" id="IPR028002">
    <property type="entry name" value="Myb_DNA-bind_5"/>
</dbReference>
<dbReference type="PANTHER" id="PTHR21411">
    <property type="entry name" value="APONTIC"/>
    <property type="match status" value="1"/>
</dbReference>
<keyword evidence="9" id="KW-1185">Reference proteome</keyword>
<sequence>MEEKKQRTANFTNYEKALLTELVMKYKDIVENKRTDATSNVQKAAGWKRLTKEFNRLSSNINRTPRNIKICWENIKRATKKQVSKKETFITGEEKPQATLGNDSTIVFVEAVPGAALESLSNTYDRDQSEWSENEQQLDDKESSMSSTEEPEKTHHNKKKESWETWTPKYVDVLLKETIGLVKIFKRNAEEEGNLRILILKEQLKQEQLKTEKLKTEN</sequence>
<dbReference type="EMBL" id="JARGEI010000009">
    <property type="protein sequence ID" value="KAJ8726085.1"/>
    <property type="molecule type" value="Genomic_DNA"/>
</dbReference>
<dbReference type="PANTHER" id="PTHR21411:SF0">
    <property type="entry name" value="REGULATORY PROTEIN ZESTE"/>
    <property type="match status" value="1"/>
</dbReference>
<feature type="region of interest" description="Disordered" evidence="6">
    <location>
        <begin position="123"/>
        <end position="161"/>
    </location>
</feature>
<evidence type="ECO:0000259" key="7">
    <source>
        <dbReference type="Pfam" id="PF13873"/>
    </source>
</evidence>
<accession>A0AAD8DW98</accession>
<keyword evidence="4" id="KW-0804">Transcription</keyword>
<comment type="caution">
    <text evidence="8">The sequence shown here is derived from an EMBL/GenBank/DDBJ whole genome shotgun (WGS) entry which is preliminary data.</text>
</comment>
<feature type="domain" description="Myb/SANT-like DNA-binding" evidence="7">
    <location>
        <begin position="7"/>
        <end position="84"/>
    </location>
</feature>
<evidence type="ECO:0000313" key="9">
    <source>
        <dbReference type="Proteomes" id="UP001231518"/>
    </source>
</evidence>
<dbReference type="AlphaFoldDB" id="A0AAD8DW98"/>
<protein>
    <recommendedName>
        <fullName evidence="2">Regulatory protein zeste</fullName>
    </recommendedName>
</protein>
<name>A0AAD8DW98_MYTSE</name>
<evidence type="ECO:0000256" key="4">
    <source>
        <dbReference type="ARBA" id="ARBA00023163"/>
    </source>
</evidence>
<gene>
    <name evidence="8" type="ORF">PYW07_000783</name>
</gene>
<comment type="subunit">
    <text evidence="1">Self-associates forming complexes of several hundred monomers.</text>
</comment>
<proteinExistence type="predicted"/>
<evidence type="ECO:0000256" key="1">
    <source>
        <dbReference type="ARBA" id="ARBA00011764"/>
    </source>
</evidence>
<evidence type="ECO:0000256" key="2">
    <source>
        <dbReference type="ARBA" id="ARBA00016807"/>
    </source>
</evidence>
<dbReference type="Proteomes" id="UP001231518">
    <property type="component" value="Chromosome 10"/>
</dbReference>